<gene>
    <name evidence="5" type="ORF">BN1723_015688</name>
</gene>
<proteinExistence type="inferred from homology"/>
<dbReference type="InterPro" id="IPR015590">
    <property type="entry name" value="Aldehyde_DH_dom"/>
</dbReference>
<dbReference type="Proteomes" id="UP000045706">
    <property type="component" value="Unassembled WGS sequence"/>
</dbReference>
<protein>
    <recommendedName>
        <fullName evidence="2">aldehyde dehydrogenase (NAD(+))</fullName>
        <ecNumber evidence="2">1.2.1.3</ecNumber>
    </recommendedName>
</protein>
<dbReference type="InterPro" id="IPR016162">
    <property type="entry name" value="Ald_DH_N"/>
</dbReference>
<reference evidence="6" key="1">
    <citation type="submission" date="2015-05" db="EMBL/GenBank/DDBJ databases">
        <authorList>
            <person name="Fogelqvist Johan"/>
        </authorList>
    </citation>
    <scope>NUCLEOTIDE SEQUENCE [LARGE SCALE GENOMIC DNA]</scope>
</reference>
<sequence>MAPSTPITLPNGRKYDQPTGLFIDNQFVPASGDEFAITNPVTEEEVLRLKGASVEDVDKAVAAARRAFNGAWSDLAAVDRGAFLYRLAELIDRDRELIAAIDAYDNGKVR</sequence>
<dbReference type="EC" id="1.2.1.3" evidence="2"/>
<evidence type="ECO:0000256" key="2">
    <source>
        <dbReference type="ARBA" id="ARBA00024226"/>
    </source>
</evidence>
<dbReference type="Gene3D" id="3.40.605.10">
    <property type="entry name" value="Aldehyde Dehydrogenase, Chain A, domain 1"/>
    <property type="match status" value="1"/>
</dbReference>
<evidence type="ECO:0000256" key="3">
    <source>
        <dbReference type="ARBA" id="ARBA00049194"/>
    </source>
</evidence>
<evidence type="ECO:0000256" key="1">
    <source>
        <dbReference type="ARBA" id="ARBA00009986"/>
    </source>
</evidence>
<dbReference type="AlphaFoldDB" id="A0A0G4N1M1"/>
<evidence type="ECO:0000313" key="6">
    <source>
        <dbReference type="Proteomes" id="UP000045706"/>
    </source>
</evidence>
<dbReference type="GO" id="GO:0004029">
    <property type="term" value="F:aldehyde dehydrogenase (NAD+) activity"/>
    <property type="evidence" value="ECO:0007669"/>
    <property type="project" value="UniProtKB-EC"/>
</dbReference>
<dbReference type="PANTHER" id="PTHR11699">
    <property type="entry name" value="ALDEHYDE DEHYDROGENASE-RELATED"/>
    <property type="match status" value="1"/>
</dbReference>
<comment type="similarity">
    <text evidence="1">Belongs to the aldehyde dehydrogenase family.</text>
</comment>
<organism evidence="5 6">
    <name type="scientific">Verticillium longisporum</name>
    <name type="common">Verticillium dahliae var. longisporum</name>
    <dbReference type="NCBI Taxonomy" id="100787"/>
    <lineage>
        <taxon>Eukaryota</taxon>
        <taxon>Fungi</taxon>
        <taxon>Dikarya</taxon>
        <taxon>Ascomycota</taxon>
        <taxon>Pezizomycotina</taxon>
        <taxon>Sordariomycetes</taxon>
        <taxon>Hypocreomycetidae</taxon>
        <taxon>Glomerellales</taxon>
        <taxon>Plectosphaerellaceae</taxon>
        <taxon>Verticillium</taxon>
    </lineage>
</organism>
<feature type="domain" description="Aldehyde dehydrogenase" evidence="4">
    <location>
        <begin position="27"/>
        <end position="109"/>
    </location>
</feature>
<comment type="catalytic activity">
    <reaction evidence="3">
        <text>an aldehyde + NAD(+) + H2O = a carboxylate + NADH + 2 H(+)</text>
        <dbReference type="Rhea" id="RHEA:16185"/>
        <dbReference type="ChEBI" id="CHEBI:15377"/>
        <dbReference type="ChEBI" id="CHEBI:15378"/>
        <dbReference type="ChEBI" id="CHEBI:17478"/>
        <dbReference type="ChEBI" id="CHEBI:29067"/>
        <dbReference type="ChEBI" id="CHEBI:57540"/>
        <dbReference type="ChEBI" id="CHEBI:57945"/>
        <dbReference type="EC" id="1.2.1.3"/>
    </reaction>
</comment>
<accession>A0A0G4N1M1</accession>
<name>A0A0G4N1M1_VERLO</name>
<dbReference type="SUPFAM" id="SSF53720">
    <property type="entry name" value="ALDH-like"/>
    <property type="match status" value="1"/>
</dbReference>
<dbReference type="InterPro" id="IPR016161">
    <property type="entry name" value="Ald_DH/histidinol_DH"/>
</dbReference>
<dbReference type="Pfam" id="PF00171">
    <property type="entry name" value="Aldedh"/>
    <property type="match status" value="1"/>
</dbReference>
<dbReference type="EMBL" id="CVQI01031997">
    <property type="protein sequence ID" value="CRK40250.1"/>
    <property type="molecule type" value="Genomic_DNA"/>
</dbReference>
<evidence type="ECO:0000259" key="4">
    <source>
        <dbReference type="Pfam" id="PF00171"/>
    </source>
</evidence>
<evidence type="ECO:0000313" key="5">
    <source>
        <dbReference type="EMBL" id="CRK40250.1"/>
    </source>
</evidence>